<reference evidence="4 5" key="1">
    <citation type="submission" date="2017-06" db="EMBL/GenBank/DDBJ databases">
        <title>Comparative genomic analysis of Ambrosia Fusariam Clade fungi.</title>
        <authorList>
            <person name="Stajich J.E."/>
            <person name="Carrillo J."/>
            <person name="Kijimoto T."/>
            <person name="Eskalen A."/>
            <person name="O'Donnell K."/>
            <person name="Kasson M."/>
        </authorList>
    </citation>
    <scope>NUCLEOTIDE SEQUENCE [LARGE SCALE GENOMIC DNA]</scope>
    <source>
        <strain evidence="4">UCR3666</strain>
    </source>
</reference>
<evidence type="ECO:0000259" key="3">
    <source>
        <dbReference type="Pfam" id="PF24870"/>
    </source>
</evidence>
<dbReference type="AlphaFoldDB" id="A0A3M2RA84"/>
<evidence type="ECO:0000313" key="5">
    <source>
        <dbReference type="Proteomes" id="UP000277212"/>
    </source>
</evidence>
<dbReference type="Proteomes" id="UP000277212">
    <property type="component" value="Unassembled WGS sequence"/>
</dbReference>
<feature type="domain" description="DUF7735" evidence="3">
    <location>
        <begin position="24"/>
        <end position="169"/>
    </location>
</feature>
<feature type="signal peptide" evidence="2">
    <location>
        <begin position="1"/>
        <end position="16"/>
    </location>
</feature>
<dbReference type="EMBL" id="NKUJ01000600">
    <property type="protein sequence ID" value="RMJ02206.1"/>
    <property type="molecule type" value="Genomic_DNA"/>
</dbReference>
<name>A0A3M2RA84_9HYPO</name>
<feature type="compositionally biased region" description="Polar residues" evidence="1">
    <location>
        <begin position="178"/>
        <end position="187"/>
    </location>
</feature>
<accession>A0A3M2RA84</accession>
<protein>
    <recommendedName>
        <fullName evidence="3">DUF7735 domain-containing protein</fullName>
    </recommendedName>
</protein>
<dbReference type="InterPro" id="IPR056637">
    <property type="entry name" value="DUF7735"/>
</dbReference>
<keyword evidence="2" id="KW-0732">Signal</keyword>
<proteinExistence type="predicted"/>
<evidence type="ECO:0000256" key="1">
    <source>
        <dbReference type="SAM" id="MobiDB-lite"/>
    </source>
</evidence>
<keyword evidence="5" id="KW-1185">Reference proteome</keyword>
<dbReference type="Pfam" id="PF24870">
    <property type="entry name" value="DUF7735"/>
    <property type="match status" value="1"/>
</dbReference>
<dbReference type="OrthoDB" id="4940591at2759"/>
<organism evidence="4 5">
    <name type="scientific">Fusarium kuroshium</name>
    <dbReference type="NCBI Taxonomy" id="2010991"/>
    <lineage>
        <taxon>Eukaryota</taxon>
        <taxon>Fungi</taxon>
        <taxon>Dikarya</taxon>
        <taxon>Ascomycota</taxon>
        <taxon>Pezizomycotina</taxon>
        <taxon>Sordariomycetes</taxon>
        <taxon>Hypocreomycetidae</taxon>
        <taxon>Hypocreales</taxon>
        <taxon>Nectriaceae</taxon>
        <taxon>Fusarium</taxon>
        <taxon>Fusarium solani species complex</taxon>
    </lineage>
</organism>
<feature type="chain" id="PRO_5018297939" description="DUF7735 domain-containing protein" evidence="2">
    <location>
        <begin position="17"/>
        <end position="266"/>
    </location>
</feature>
<evidence type="ECO:0000313" key="4">
    <source>
        <dbReference type="EMBL" id="RMJ02206.1"/>
    </source>
</evidence>
<sequence length="266" mass="29330">MKVLTAFLLLSQTVAATALIYDALFPTEEPMVTRDPRECNFLNLHPYFSGPTPTGDLETALISYGDELNKDCPWTDRDVMGLRTCPYPAQSVWCAFSKSAPASVLPAWSAHGSEAASWWGKHSSHIVEYAQMCPKKWFYAMISEPYGSIRLNNTINWAGCYIEAHPTGEHKALKTPAPESTSATTGMKASETGPAETERPTGDGNGVGRRAEDPGLWKVASTGPVRYFCTVAQRFPETIREAEELHNCWVSHLICRNSLLPTRSAD</sequence>
<evidence type="ECO:0000256" key="2">
    <source>
        <dbReference type="SAM" id="SignalP"/>
    </source>
</evidence>
<gene>
    <name evidence="4" type="ORF">CDV36_015526</name>
</gene>
<comment type="caution">
    <text evidence="4">The sequence shown here is derived from an EMBL/GenBank/DDBJ whole genome shotgun (WGS) entry which is preliminary data.</text>
</comment>
<feature type="region of interest" description="Disordered" evidence="1">
    <location>
        <begin position="171"/>
        <end position="212"/>
    </location>
</feature>